<comment type="caution">
    <text evidence="4">The sequence shown here is derived from an EMBL/GenBank/DDBJ whole genome shotgun (WGS) entry which is preliminary data.</text>
</comment>
<dbReference type="PATRIC" id="fig|69222.5.peg.2122"/>
<keyword evidence="5" id="KW-1185">Reference proteome</keyword>
<sequence>MSDELSSKEDDINQRIGQKVKTERESRGWSLTDLAGFSGVSRAMIHKIERGESSPTATLLAKLAGSFDMSMSQLIALSEARSGTLIRHQQQAVWQDPETGYIRRHVSPGKIPLDLVSVALPAGVTVPMPAISYLGRRQLIWVLDGTLTFQEGNTVLEMNKGDCLELGDPTDCIFQNATAQPCHYAVVVLKSS</sequence>
<organism evidence="4 5">
    <name type="scientific">Erwinia mallotivora</name>
    <dbReference type="NCBI Taxonomy" id="69222"/>
    <lineage>
        <taxon>Bacteria</taxon>
        <taxon>Pseudomonadati</taxon>
        <taxon>Pseudomonadota</taxon>
        <taxon>Gammaproteobacteria</taxon>
        <taxon>Enterobacterales</taxon>
        <taxon>Erwiniaceae</taxon>
        <taxon>Erwinia</taxon>
    </lineage>
</organism>
<dbReference type="InterPro" id="IPR011051">
    <property type="entry name" value="RmlC_Cupin_sf"/>
</dbReference>
<dbReference type="Proteomes" id="UP000019918">
    <property type="component" value="Unassembled WGS sequence"/>
</dbReference>
<dbReference type="SUPFAM" id="SSF47413">
    <property type="entry name" value="lambda repressor-like DNA-binding domains"/>
    <property type="match status" value="1"/>
</dbReference>
<dbReference type="SMART" id="SM00530">
    <property type="entry name" value="HTH_XRE"/>
    <property type="match status" value="1"/>
</dbReference>
<evidence type="ECO:0000256" key="1">
    <source>
        <dbReference type="ARBA" id="ARBA00023125"/>
    </source>
</evidence>
<dbReference type="EMBL" id="JFHN01000045">
    <property type="protein sequence ID" value="EXU75552.1"/>
    <property type="molecule type" value="Genomic_DNA"/>
</dbReference>
<protein>
    <submittedName>
        <fullName evidence="4">LacI family transcriptional regulator</fullName>
    </submittedName>
</protein>
<dbReference type="PROSITE" id="PS50943">
    <property type="entry name" value="HTH_CROC1"/>
    <property type="match status" value="1"/>
</dbReference>
<feature type="compositionally biased region" description="Basic and acidic residues" evidence="2">
    <location>
        <begin position="1"/>
        <end position="13"/>
    </location>
</feature>
<dbReference type="CDD" id="cd02209">
    <property type="entry name" value="cupin_XRE_C"/>
    <property type="match status" value="1"/>
</dbReference>
<accession>A0A014PX84</accession>
<dbReference type="Gene3D" id="1.10.260.40">
    <property type="entry name" value="lambda repressor-like DNA-binding domains"/>
    <property type="match status" value="1"/>
</dbReference>
<dbReference type="SUPFAM" id="SSF51182">
    <property type="entry name" value="RmlC-like cupins"/>
    <property type="match status" value="1"/>
</dbReference>
<name>A0A014PX84_9GAMM</name>
<dbReference type="PANTHER" id="PTHR46797:SF10">
    <property type="entry name" value="BLR1115 PROTEIN"/>
    <property type="match status" value="1"/>
</dbReference>
<evidence type="ECO:0000259" key="3">
    <source>
        <dbReference type="PROSITE" id="PS50943"/>
    </source>
</evidence>
<dbReference type="CDD" id="cd00093">
    <property type="entry name" value="HTH_XRE"/>
    <property type="match status" value="1"/>
</dbReference>
<evidence type="ECO:0000313" key="4">
    <source>
        <dbReference type="EMBL" id="EXU75552.1"/>
    </source>
</evidence>
<evidence type="ECO:0000313" key="5">
    <source>
        <dbReference type="Proteomes" id="UP000019918"/>
    </source>
</evidence>
<dbReference type="GO" id="GO:0003700">
    <property type="term" value="F:DNA-binding transcription factor activity"/>
    <property type="evidence" value="ECO:0007669"/>
    <property type="project" value="TreeGrafter"/>
</dbReference>
<dbReference type="STRING" id="69222.BG55_10285"/>
<dbReference type="InterPro" id="IPR001387">
    <property type="entry name" value="Cro/C1-type_HTH"/>
</dbReference>
<dbReference type="OrthoDB" id="9792093at2"/>
<dbReference type="InterPro" id="IPR050807">
    <property type="entry name" value="TransReg_Diox_bact_type"/>
</dbReference>
<dbReference type="InterPro" id="IPR010982">
    <property type="entry name" value="Lambda_DNA-bd_dom_sf"/>
</dbReference>
<reference evidence="4 5" key="1">
    <citation type="submission" date="2014-02" db="EMBL/GenBank/DDBJ databases">
        <title>Draft genome of Erwinia mallotivora strain BT-MARDI, a papaya dieback pathogen.</title>
        <authorList>
            <person name="Redzuan R."/>
            <person name="Abu Bakar N."/>
            <person name="Badrun R."/>
            <person name="Mohd Raih M.F."/>
            <person name="Rozano L."/>
            <person name="Mat Amin N."/>
        </authorList>
    </citation>
    <scope>NUCLEOTIDE SEQUENCE [LARGE SCALE GENOMIC DNA]</scope>
    <source>
        <strain evidence="4 5">BT-MARDI</strain>
    </source>
</reference>
<dbReference type="PANTHER" id="PTHR46797">
    <property type="entry name" value="HTH-TYPE TRANSCRIPTIONAL REGULATOR"/>
    <property type="match status" value="1"/>
</dbReference>
<dbReference type="Pfam" id="PF01381">
    <property type="entry name" value="HTH_3"/>
    <property type="match status" value="1"/>
</dbReference>
<feature type="domain" description="HTH cro/C1-type" evidence="3">
    <location>
        <begin position="20"/>
        <end position="74"/>
    </location>
</feature>
<dbReference type="AlphaFoldDB" id="A0A014PX84"/>
<evidence type="ECO:0000256" key="2">
    <source>
        <dbReference type="SAM" id="MobiDB-lite"/>
    </source>
</evidence>
<dbReference type="GO" id="GO:0005829">
    <property type="term" value="C:cytosol"/>
    <property type="evidence" value="ECO:0007669"/>
    <property type="project" value="TreeGrafter"/>
</dbReference>
<dbReference type="GO" id="GO:0003677">
    <property type="term" value="F:DNA binding"/>
    <property type="evidence" value="ECO:0007669"/>
    <property type="project" value="UniProtKB-KW"/>
</dbReference>
<feature type="region of interest" description="Disordered" evidence="2">
    <location>
        <begin position="1"/>
        <end position="23"/>
    </location>
</feature>
<proteinExistence type="predicted"/>
<keyword evidence="1" id="KW-0238">DNA-binding</keyword>
<dbReference type="RefSeq" id="WP_034936945.1">
    <property type="nucleotide sequence ID" value="NZ_JFHN01000045.1"/>
</dbReference>
<gene>
    <name evidence="4" type="ORF">BG55_10285</name>
</gene>